<keyword evidence="1" id="KW-0472">Membrane</keyword>
<sequence length="316" mass="36704">MKRIFIEIITVIIFCIFYSLLPTFRTTIIICSILLALWIVPVQLILSVSYRNWLDELGDRYGGLSFEDRLAQIRNSFKGLTEAECQKLRWFYIQALVFHYILLVVYSLSIIVCISYLLYYGNNKSGPIMVTESVLAALVVAIGGYFFGSNMFSLKRKKVRDEIYFLLISKDWKRKLKMTDQSEFTSSFDEINGTSFYSFWLHGRTLEERKEAFNQFLISLNQGSKNGELFQFVDGKVKIVSAVYANAANKSIAGFLRFCIEEHKVLSPNILHHKNRELLRDIFILNPEKDLVFLEGQRYITTPAEYTDVYKQALKN</sequence>
<feature type="transmembrane region" description="Helical" evidence="1">
    <location>
        <begin position="27"/>
        <end position="50"/>
    </location>
</feature>
<dbReference type="EMBL" id="FNAI01000006">
    <property type="protein sequence ID" value="SDE44595.1"/>
    <property type="molecule type" value="Genomic_DNA"/>
</dbReference>
<feature type="transmembrane region" description="Helical" evidence="1">
    <location>
        <begin position="126"/>
        <end position="148"/>
    </location>
</feature>
<organism evidence="2 3">
    <name type="scientific">Mucilaginibacter pineti</name>
    <dbReference type="NCBI Taxonomy" id="1391627"/>
    <lineage>
        <taxon>Bacteria</taxon>
        <taxon>Pseudomonadati</taxon>
        <taxon>Bacteroidota</taxon>
        <taxon>Sphingobacteriia</taxon>
        <taxon>Sphingobacteriales</taxon>
        <taxon>Sphingobacteriaceae</taxon>
        <taxon>Mucilaginibacter</taxon>
    </lineage>
</organism>
<protein>
    <submittedName>
        <fullName evidence="2">Uncharacterized protein</fullName>
    </submittedName>
</protein>
<reference evidence="2 3" key="1">
    <citation type="submission" date="2016-10" db="EMBL/GenBank/DDBJ databases">
        <authorList>
            <person name="de Groot N.N."/>
        </authorList>
    </citation>
    <scope>NUCLEOTIDE SEQUENCE [LARGE SCALE GENOMIC DNA]</scope>
    <source>
        <strain evidence="2 3">47C3B</strain>
    </source>
</reference>
<dbReference type="RefSeq" id="WP_091150073.1">
    <property type="nucleotide sequence ID" value="NZ_FNAI01000006.1"/>
</dbReference>
<dbReference type="AlphaFoldDB" id="A0A1G7D1I7"/>
<keyword evidence="3" id="KW-1185">Reference proteome</keyword>
<gene>
    <name evidence="2" type="ORF">SAMN05216464_106164</name>
</gene>
<name>A0A1G7D1I7_9SPHI</name>
<accession>A0A1G7D1I7</accession>
<keyword evidence="1" id="KW-1133">Transmembrane helix</keyword>
<dbReference type="STRING" id="1391627.SAMN05216464_106164"/>
<evidence type="ECO:0000313" key="3">
    <source>
        <dbReference type="Proteomes" id="UP000199072"/>
    </source>
</evidence>
<dbReference type="Proteomes" id="UP000199072">
    <property type="component" value="Unassembled WGS sequence"/>
</dbReference>
<evidence type="ECO:0000313" key="2">
    <source>
        <dbReference type="EMBL" id="SDE44595.1"/>
    </source>
</evidence>
<dbReference type="OrthoDB" id="744316at2"/>
<feature type="transmembrane region" description="Helical" evidence="1">
    <location>
        <begin position="97"/>
        <end position="120"/>
    </location>
</feature>
<evidence type="ECO:0000256" key="1">
    <source>
        <dbReference type="SAM" id="Phobius"/>
    </source>
</evidence>
<feature type="transmembrane region" description="Helical" evidence="1">
    <location>
        <begin position="5"/>
        <end position="21"/>
    </location>
</feature>
<keyword evidence="1" id="KW-0812">Transmembrane</keyword>
<proteinExistence type="predicted"/>